<dbReference type="InterPro" id="IPR003489">
    <property type="entry name" value="RHF/RaiA"/>
</dbReference>
<dbReference type="PANTHER" id="PTHR33231">
    <property type="entry name" value="30S RIBOSOMAL PROTEIN"/>
    <property type="match status" value="1"/>
</dbReference>
<dbReference type="GO" id="GO:0022627">
    <property type="term" value="C:cytosolic small ribosomal subunit"/>
    <property type="evidence" value="ECO:0007669"/>
    <property type="project" value="TreeGrafter"/>
</dbReference>
<comment type="caution">
    <text evidence="2">The sequence shown here is derived from an EMBL/GenBank/DDBJ whole genome shotgun (WGS) entry which is preliminary data.</text>
</comment>
<organism evidence="2">
    <name type="scientific">mine drainage metagenome</name>
    <dbReference type="NCBI Taxonomy" id="410659"/>
    <lineage>
        <taxon>unclassified sequences</taxon>
        <taxon>metagenomes</taxon>
        <taxon>ecological metagenomes</taxon>
    </lineage>
</organism>
<keyword evidence="2" id="KW-0687">Ribonucleoprotein</keyword>
<gene>
    <name evidence="2" type="ORF">B1A_11161</name>
    <name evidence="3" type="ORF">B1B_01529</name>
</gene>
<dbReference type="InterPro" id="IPR036567">
    <property type="entry name" value="RHF-like"/>
</dbReference>
<keyword evidence="2" id="KW-0689">Ribosomal protein</keyword>
<protein>
    <submittedName>
        <fullName evidence="2">Sigma 54 modulation protein/ribosomal protein S30EA</fullName>
    </submittedName>
</protein>
<name>T1BTG4_9ZZZZ</name>
<dbReference type="AlphaFoldDB" id="T1BTG4"/>
<dbReference type="InterPro" id="IPR050574">
    <property type="entry name" value="HPF/YfiA_ribosome-assoc"/>
</dbReference>
<dbReference type="NCBIfam" id="TIGR00741">
    <property type="entry name" value="yfiA"/>
    <property type="match status" value="1"/>
</dbReference>
<reference evidence="2" key="1">
    <citation type="submission" date="2013-08" db="EMBL/GenBank/DDBJ databases">
        <authorList>
            <person name="Mendez C."/>
            <person name="Richter M."/>
            <person name="Ferrer M."/>
            <person name="Sanchez J."/>
        </authorList>
    </citation>
    <scope>NUCLEOTIDE SEQUENCE</scope>
</reference>
<dbReference type="GO" id="GO:0043024">
    <property type="term" value="F:ribosomal small subunit binding"/>
    <property type="evidence" value="ECO:0007669"/>
    <property type="project" value="TreeGrafter"/>
</dbReference>
<evidence type="ECO:0000256" key="1">
    <source>
        <dbReference type="ARBA" id="ARBA00022845"/>
    </source>
</evidence>
<dbReference type="EMBL" id="AUZX01007969">
    <property type="protein sequence ID" value="EQD57255.1"/>
    <property type="molecule type" value="Genomic_DNA"/>
</dbReference>
<dbReference type="Gene3D" id="3.30.160.100">
    <property type="entry name" value="Ribosome hibernation promotion factor-like"/>
    <property type="match status" value="1"/>
</dbReference>
<accession>T1BTG4</accession>
<dbReference type="EMBL" id="AUZY01001006">
    <property type="protein sequence ID" value="EQD76654.1"/>
    <property type="molecule type" value="Genomic_DNA"/>
</dbReference>
<dbReference type="CDD" id="cd00552">
    <property type="entry name" value="RaiA"/>
    <property type="match status" value="1"/>
</dbReference>
<dbReference type="Pfam" id="PF02482">
    <property type="entry name" value="Ribosomal_S30AE"/>
    <property type="match status" value="1"/>
</dbReference>
<keyword evidence="1" id="KW-0810">Translation regulation</keyword>
<dbReference type="SUPFAM" id="SSF69754">
    <property type="entry name" value="Ribosome binding protein Y (YfiA homologue)"/>
    <property type="match status" value="1"/>
</dbReference>
<dbReference type="GO" id="GO:0045900">
    <property type="term" value="P:negative regulation of translational elongation"/>
    <property type="evidence" value="ECO:0007669"/>
    <property type="project" value="TreeGrafter"/>
</dbReference>
<reference evidence="2" key="2">
    <citation type="journal article" date="2014" name="ISME J.">
        <title>Microbial stratification in low pH oxic and suboxic macroscopic growths along an acid mine drainage.</title>
        <authorList>
            <person name="Mendez-Garcia C."/>
            <person name="Mesa V."/>
            <person name="Sprenger R.R."/>
            <person name="Richter M."/>
            <person name="Diez M.S."/>
            <person name="Solano J."/>
            <person name="Bargiela R."/>
            <person name="Golyshina O.V."/>
            <person name="Manteca A."/>
            <person name="Ramos J.L."/>
            <person name="Gallego J.R."/>
            <person name="Llorente I."/>
            <person name="Martins Dos Santos V.A."/>
            <person name="Jensen O.N."/>
            <person name="Pelaez A.I."/>
            <person name="Sanchez J."/>
            <person name="Ferrer M."/>
        </authorList>
    </citation>
    <scope>NUCLEOTIDE SEQUENCE</scope>
</reference>
<proteinExistence type="predicted"/>
<evidence type="ECO:0000313" key="2">
    <source>
        <dbReference type="EMBL" id="EQD57255.1"/>
    </source>
</evidence>
<dbReference type="PANTHER" id="PTHR33231:SF1">
    <property type="entry name" value="30S RIBOSOMAL PROTEIN"/>
    <property type="match status" value="1"/>
</dbReference>
<sequence length="102" mass="11726">MQLTITGHHIEITPALRSYTESKMERLNHYEPLIDLHVVLSVEKQLHKAEATGHAPGHRFHSEAVSRDLYATIDTLVDKLAAQICRDKERRTRHHLRNSSTP</sequence>
<evidence type="ECO:0000313" key="3">
    <source>
        <dbReference type="EMBL" id="EQD76654.1"/>
    </source>
</evidence>